<evidence type="ECO:0000313" key="1">
    <source>
        <dbReference type="EMBL" id="KWX07935.1"/>
    </source>
</evidence>
<protein>
    <submittedName>
        <fullName evidence="1">Uncharacterized protein</fullName>
    </submittedName>
</protein>
<dbReference type="Proteomes" id="UP000070598">
    <property type="component" value="Unassembled WGS sequence"/>
</dbReference>
<dbReference type="RefSeq" id="WP_067421066.1">
    <property type="nucleotide sequence ID" value="NZ_JYIJ01000014.1"/>
</dbReference>
<gene>
    <name evidence="1" type="ORF">TR74_17050</name>
</gene>
<sequence length="76" mass="8107">MAQAVSPEVRAAQQRVISTVRCSGVLSNGGLALWREVGCGEWKATAAEIARDLDLLEVPHEIVTAFRFPLANSGGE</sequence>
<dbReference type="EMBL" id="JYIK01001024">
    <property type="protein sequence ID" value="KWX07935.1"/>
    <property type="molecule type" value="Genomic_DNA"/>
</dbReference>
<dbReference type="PATRIC" id="fig|1469144.9.peg.1746"/>
<dbReference type="AlphaFoldDB" id="A0A132NCR0"/>
<organism evidence="1 2">
    <name type="scientific">Carbonactinospora thermoautotrophica</name>
    <dbReference type="NCBI Taxonomy" id="1469144"/>
    <lineage>
        <taxon>Bacteria</taxon>
        <taxon>Bacillati</taxon>
        <taxon>Actinomycetota</taxon>
        <taxon>Actinomycetes</taxon>
        <taxon>Kitasatosporales</taxon>
        <taxon>Carbonactinosporaceae</taxon>
        <taxon>Carbonactinospora</taxon>
    </lineage>
</organism>
<comment type="caution">
    <text evidence="1">The sequence shown here is derived from an EMBL/GenBank/DDBJ whole genome shotgun (WGS) entry which is preliminary data.</text>
</comment>
<accession>A0A132NCR0</accession>
<proteinExistence type="predicted"/>
<name>A0A132NCR0_9ACTN</name>
<evidence type="ECO:0000313" key="2">
    <source>
        <dbReference type="Proteomes" id="UP000070598"/>
    </source>
</evidence>
<reference evidence="2" key="1">
    <citation type="submission" date="2015-02" db="EMBL/GenBank/DDBJ databases">
        <title>Physiological reanalysis, assessment of diazotrophy, and genome sequences of multiple isolates of Streptomyces thermoautotrophicus.</title>
        <authorList>
            <person name="MacKellar D.C."/>
            <person name="Lieber L."/>
            <person name="Norman J."/>
            <person name="Bolger A."/>
            <person name="Tobin C."/>
            <person name="Murray J.W."/>
            <person name="Friesen M."/>
            <person name="Prell J."/>
        </authorList>
    </citation>
    <scope>NUCLEOTIDE SEQUENCE [LARGE SCALE GENOMIC DNA]</scope>
    <source>
        <strain evidence="2">UBT1</strain>
    </source>
</reference>